<dbReference type="EnsemblPlants" id="TuG1812G0600001263.01.T01">
    <property type="protein sequence ID" value="TuG1812G0600001263.01.T01"/>
    <property type="gene ID" value="TuG1812G0600001263.01"/>
</dbReference>
<protein>
    <submittedName>
        <fullName evidence="1">Uncharacterized protein</fullName>
    </submittedName>
</protein>
<sequence>MSSAAVRIQTLRWGWRCGSSGDGKHCSRCRAPAMALLSSHDSSDPTLRPCQLLMGPSLQGCPCSPTTSAPLWCSASATAAQ</sequence>
<dbReference type="Gramene" id="TuG1812G0600001263.01.T01">
    <property type="protein sequence ID" value="TuG1812G0600001263.01.T01"/>
    <property type="gene ID" value="TuG1812G0600001263.01"/>
</dbReference>
<keyword evidence="2" id="KW-1185">Reference proteome</keyword>
<organism evidence="1 2">
    <name type="scientific">Triticum urartu</name>
    <name type="common">Red wild einkorn</name>
    <name type="synonym">Crithodium urartu</name>
    <dbReference type="NCBI Taxonomy" id="4572"/>
    <lineage>
        <taxon>Eukaryota</taxon>
        <taxon>Viridiplantae</taxon>
        <taxon>Streptophyta</taxon>
        <taxon>Embryophyta</taxon>
        <taxon>Tracheophyta</taxon>
        <taxon>Spermatophyta</taxon>
        <taxon>Magnoliopsida</taxon>
        <taxon>Liliopsida</taxon>
        <taxon>Poales</taxon>
        <taxon>Poaceae</taxon>
        <taxon>BOP clade</taxon>
        <taxon>Pooideae</taxon>
        <taxon>Triticodae</taxon>
        <taxon>Triticeae</taxon>
        <taxon>Triticinae</taxon>
        <taxon>Triticum</taxon>
    </lineage>
</organism>
<reference evidence="2" key="1">
    <citation type="journal article" date="2013" name="Nature">
        <title>Draft genome of the wheat A-genome progenitor Triticum urartu.</title>
        <authorList>
            <person name="Ling H.Q."/>
            <person name="Zhao S."/>
            <person name="Liu D."/>
            <person name="Wang J."/>
            <person name="Sun H."/>
            <person name="Zhang C."/>
            <person name="Fan H."/>
            <person name="Li D."/>
            <person name="Dong L."/>
            <person name="Tao Y."/>
            <person name="Gao C."/>
            <person name="Wu H."/>
            <person name="Li Y."/>
            <person name="Cui Y."/>
            <person name="Guo X."/>
            <person name="Zheng S."/>
            <person name="Wang B."/>
            <person name="Yu K."/>
            <person name="Liang Q."/>
            <person name="Yang W."/>
            <person name="Lou X."/>
            <person name="Chen J."/>
            <person name="Feng M."/>
            <person name="Jian J."/>
            <person name="Zhang X."/>
            <person name="Luo G."/>
            <person name="Jiang Y."/>
            <person name="Liu J."/>
            <person name="Wang Z."/>
            <person name="Sha Y."/>
            <person name="Zhang B."/>
            <person name="Wu H."/>
            <person name="Tang D."/>
            <person name="Shen Q."/>
            <person name="Xue P."/>
            <person name="Zou S."/>
            <person name="Wang X."/>
            <person name="Liu X."/>
            <person name="Wang F."/>
            <person name="Yang Y."/>
            <person name="An X."/>
            <person name="Dong Z."/>
            <person name="Zhang K."/>
            <person name="Zhang X."/>
            <person name="Luo M.C."/>
            <person name="Dvorak J."/>
            <person name="Tong Y."/>
            <person name="Wang J."/>
            <person name="Yang H."/>
            <person name="Li Z."/>
            <person name="Wang D."/>
            <person name="Zhang A."/>
            <person name="Wang J."/>
        </authorList>
    </citation>
    <scope>NUCLEOTIDE SEQUENCE</scope>
    <source>
        <strain evidence="2">cv. G1812</strain>
    </source>
</reference>
<name>A0A8R7QL48_TRIUA</name>
<dbReference type="Proteomes" id="UP000015106">
    <property type="component" value="Chromosome 6"/>
</dbReference>
<reference evidence="1" key="3">
    <citation type="submission" date="2022-06" db="UniProtKB">
        <authorList>
            <consortium name="EnsemblPlants"/>
        </authorList>
    </citation>
    <scope>IDENTIFICATION</scope>
</reference>
<accession>A0A8R7QL48</accession>
<evidence type="ECO:0000313" key="2">
    <source>
        <dbReference type="Proteomes" id="UP000015106"/>
    </source>
</evidence>
<dbReference type="AlphaFoldDB" id="A0A8R7QL48"/>
<reference evidence="1" key="2">
    <citation type="submission" date="2018-03" db="EMBL/GenBank/DDBJ databases">
        <title>The Triticum urartu genome reveals the dynamic nature of wheat genome evolution.</title>
        <authorList>
            <person name="Ling H."/>
            <person name="Ma B."/>
            <person name="Shi X."/>
            <person name="Liu H."/>
            <person name="Dong L."/>
            <person name="Sun H."/>
            <person name="Cao Y."/>
            <person name="Gao Q."/>
            <person name="Zheng S."/>
            <person name="Li Y."/>
            <person name="Yu Y."/>
            <person name="Du H."/>
            <person name="Qi M."/>
            <person name="Li Y."/>
            <person name="Yu H."/>
            <person name="Cui Y."/>
            <person name="Wang N."/>
            <person name="Chen C."/>
            <person name="Wu H."/>
            <person name="Zhao Y."/>
            <person name="Zhang J."/>
            <person name="Li Y."/>
            <person name="Zhou W."/>
            <person name="Zhang B."/>
            <person name="Hu W."/>
            <person name="Eijk M."/>
            <person name="Tang J."/>
            <person name="Witsenboer H."/>
            <person name="Zhao S."/>
            <person name="Li Z."/>
            <person name="Zhang A."/>
            <person name="Wang D."/>
            <person name="Liang C."/>
        </authorList>
    </citation>
    <scope>NUCLEOTIDE SEQUENCE [LARGE SCALE GENOMIC DNA]</scope>
    <source>
        <strain evidence="1">cv. G1812</strain>
    </source>
</reference>
<evidence type="ECO:0000313" key="1">
    <source>
        <dbReference type="EnsemblPlants" id="TuG1812G0600001263.01.T01"/>
    </source>
</evidence>
<proteinExistence type="predicted"/>